<evidence type="ECO:0000313" key="4">
    <source>
        <dbReference type="Proteomes" id="UP000614287"/>
    </source>
</evidence>
<organism evidence="3 4">
    <name type="scientific">Formosimonas limnophila</name>
    <dbReference type="NCBI Taxonomy" id="1384487"/>
    <lineage>
        <taxon>Bacteria</taxon>
        <taxon>Pseudomonadati</taxon>
        <taxon>Pseudomonadota</taxon>
        <taxon>Betaproteobacteria</taxon>
        <taxon>Burkholderiales</taxon>
        <taxon>Burkholderiaceae</taxon>
        <taxon>Formosimonas</taxon>
    </lineage>
</organism>
<dbReference type="RefSeq" id="WP_189493787.1">
    <property type="nucleotide sequence ID" value="NZ_BMZG01000012.1"/>
</dbReference>
<evidence type="ECO:0000256" key="1">
    <source>
        <dbReference type="SAM" id="Phobius"/>
    </source>
</evidence>
<reference evidence="3" key="1">
    <citation type="journal article" date="2014" name="Int. J. Syst. Evol. Microbiol.">
        <title>Complete genome sequence of Corynebacterium casei LMG S-19264T (=DSM 44701T), isolated from a smear-ripened cheese.</title>
        <authorList>
            <consortium name="US DOE Joint Genome Institute (JGI-PGF)"/>
            <person name="Walter F."/>
            <person name="Albersmeier A."/>
            <person name="Kalinowski J."/>
            <person name="Ruckert C."/>
        </authorList>
    </citation>
    <scope>NUCLEOTIDE SEQUENCE</scope>
    <source>
        <strain evidence="3">KCTC 32501</strain>
    </source>
</reference>
<accession>A0A8J3CP00</accession>
<keyword evidence="1" id="KW-1133">Transmembrane helix</keyword>
<gene>
    <name evidence="3" type="ORF">GCM10009007_19580</name>
</gene>
<feature type="transmembrane region" description="Helical" evidence="1">
    <location>
        <begin position="43"/>
        <end position="61"/>
    </location>
</feature>
<dbReference type="AlphaFoldDB" id="A0A8J3CP00"/>
<dbReference type="Pfam" id="PF07331">
    <property type="entry name" value="TctB"/>
    <property type="match status" value="1"/>
</dbReference>
<feature type="domain" description="DUF1468" evidence="2">
    <location>
        <begin position="8"/>
        <end position="145"/>
    </location>
</feature>
<name>A0A8J3CP00_9BURK</name>
<keyword evidence="1" id="KW-0812">Transmembrane</keyword>
<feature type="transmembrane region" description="Helical" evidence="1">
    <location>
        <begin position="122"/>
        <end position="140"/>
    </location>
</feature>
<comment type="caution">
    <text evidence="3">The sequence shown here is derived from an EMBL/GenBank/DDBJ whole genome shotgun (WGS) entry which is preliminary data.</text>
</comment>
<sequence>MSHRFDFVASLIFLALGILFVMGARDMAGAVYGSSITSGTFPLVFGWALLGLSALLMIETLKKTAAAKKEPEPLFYKRFAVIALACFFYVLLLEPIGYVITTFLFLVVCFQAMERGSIVKTLLIAAGFSLGIYLLFVVLLKGSLPAWPSFI</sequence>
<keyword evidence="1" id="KW-0472">Membrane</keyword>
<keyword evidence="4" id="KW-1185">Reference proteome</keyword>
<evidence type="ECO:0000313" key="3">
    <source>
        <dbReference type="EMBL" id="GHA78571.1"/>
    </source>
</evidence>
<dbReference type="Proteomes" id="UP000614287">
    <property type="component" value="Unassembled WGS sequence"/>
</dbReference>
<proteinExistence type="predicted"/>
<dbReference type="InterPro" id="IPR009936">
    <property type="entry name" value="DUF1468"/>
</dbReference>
<dbReference type="EMBL" id="BMZG01000012">
    <property type="protein sequence ID" value="GHA78571.1"/>
    <property type="molecule type" value="Genomic_DNA"/>
</dbReference>
<protein>
    <recommendedName>
        <fullName evidence="2">DUF1468 domain-containing protein</fullName>
    </recommendedName>
</protein>
<evidence type="ECO:0000259" key="2">
    <source>
        <dbReference type="Pfam" id="PF07331"/>
    </source>
</evidence>
<reference evidence="3" key="2">
    <citation type="submission" date="2020-09" db="EMBL/GenBank/DDBJ databases">
        <authorList>
            <person name="Sun Q."/>
            <person name="Kim S."/>
        </authorList>
    </citation>
    <scope>NUCLEOTIDE SEQUENCE</scope>
    <source>
        <strain evidence="3">KCTC 32501</strain>
    </source>
</reference>